<evidence type="ECO:0008006" key="3">
    <source>
        <dbReference type="Google" id="ProtNLM"/>
    </source>
</evidence>
<name>A0A7I7VLK4_9MYCO</name>
<dbReference type="Pfam" id="PF05768">
    <property type="entry name" value="Glrx-like"/>
    <property type="match status" value="1"/>
</dbReference>
<proteinExistence type="predicted"/>
<reference evidence="1 2" key="1">
    <citation type="journal article" date="2019" name="Emerg. Microbes Infect.">
        <title>Comprehensive subspecies identification of 175 nontuberculous mycobacteria species based on 7547 genomic profiles.</title>
        <authorList>
            <person name="Matsumoto Y."/>
            <person name="Kinjo T."/>
            <person name="Motooka D."/>
            <person name="Nabeya D."/>
            <person name="Jung N."/>
            <person name="Uechi K."/>
            <person name="Horii T."/>
            <person name="Iida T."/>
            <person name="Fujita J."/>
            <person name="Nakamura S."/>
        </authorList>
    </citation>
    <scope>NUCLEOTIDE SEQUENCE [LARGE SCALE GENOMIC DNA]</scope>
    <source>
        <strain evidence="1 2">JCM 12405</strain>
    </source>
</reference>
<organism evidence="1 2">
    <name type="scientific">Mycolicibacterium doricum</name>
    <dbReference type="NCBI Taxonomy" id="126673"/>
    <lineage>
        <taxon>Bacteria</taxon>
        <taxon>Bacillati</taxon>
        <taxon>Actinomycetota</taxon>
        <taxon>Actinomycetes</taxon>
        <taxon>Mycobacteriales</taxon>
        <taxon>Mycobacteriaceae</taxon>
        <taxon>Mycolicibacterium</taxon>
    </lineage>
</organism>
<dbReference type="AlphaFoldDB" id="A0A7I7VLK4"/>
<evidence type="ECO:0000313" key="1">
    <source>
        <dbReference type="EMBL" id="BBZ06186.1"/>
    </source>
</evidence>
<dbReference type="RefSeq" id="WP_085192219.1">
    <property type="nucleotide sequence ID" value="NZ_AP022605.1"/>
</dbReference>
<gene>
    <name evidence="1" type="ORF">MDOR_03550</name>
</gene>
<dbReference type="SUPFAM" id="SSF52833">
    <property type="entry name" value="Thioredoxin-like"/>
    <property type="match status" value="1"/>
</dbReference>
<dbReference type="Gene3D" id="3.40.30.10">
    <property type="entry name" value="Glutaredoxin"/>
    <property type="match status" value="1"/>
</dbReference>
<dbReference type="KEGG" id="mdr:MDOR_03550"/>
<dbReference type="Proteomes" id="UP000467201">
    <property type="component" value="Chromosome"/>
</dbReference>
<sequence>MEYDSAGGAAGHLVELLTRAGCGVCEQAAGRLAELAGEFGFGLTVTDVDAAAAGGNTALRGEYGDRLPVVLLDGAEHSYWEVDEPRLIADLGS</sequence>
<accession>A0A7I7VLK4</accession>
<protein>
    <recommendedName>
        <fullName evidence="3">Glutaredoxin family protein</fullName>
    </recommendedName>
</protein>
<evidence type="ECO:0000313" key="2">
    <source>
        <dbReference type="Proteomes" id="UP000467201"/>
    </source>
</evidence>
<dbReference type="EMBL" id="AP022605">
    <property type="protein sequence ID" value="BBZ06186.1"/>
    <property type="molecule type" value="Genomic_DNA"/>
</dbReference>
<dbReference type="InterPro" id="IPR036249">
    <property type="entry name" value="Thioredoxin-like_sf"/>
</dbReference>
<dbReference type="InterPro" id="IPR008554">
    <property type="entry name" value="Glutaredoxin-like"/>
</dbReference>